<proteinExistence type="predicted"/>
<organism evidence="1">
    <name type="scientific">bioreactor metagenome</name>
    <dbReference type="NCBI Taxonomy" id="1076179"/>
    <lineage>
        <taxon>unclassified sequences</taxon>
        <taxon>metagenomes</taxon>
        <taxon>ecological metagenomes</taxon>
    </lineage>
</organism>
<accession>A0A645AKG9</accession>
<comment type="caution">
    <text evidence="1">The sequence shown here is derived from an EMBL/GenBank/DDBJ whole genome shotgun (WGS) entry which is preliminary data.</text>
</comment>
<reference evidence="1" key="1">
    <citation type="submission" date="2019-08" db="EMBL/GenBank/DDBJ databases">
        <authorList>
            <person name="Kucharzyk K."/>
            <person name="Murdoch R.W."/>
            <person name="Higgins S."/>
            <person name="Loffler F."/>
        </authorList>
    </citation>
    <scope>NUCLEOTIDE SEQUENCE</scope>
</reference>
<evidence type="ECO:0000313" key="1">
    <source>
        <dbReference type="EMBL" id="MPM53228.1"/>
    </source>
</evidence>
<gene>
    <name evidence="1" type="ORF">SDC9_99993</name>
</gene>
<dbReference type="AlphaFoldDB" id="A0A645AKG9"/>
<sequence length="69" mass="8088">MPLIMHKGLELLQKMGLKSVLQWIKTKERFQLKITVLEYVAMKPLLVYLISAIRRRILKKIVDLGELVV</sequence>
<dbReference type="EMBL" id="VSSQ01014237">
    <property type="protein sequence ID" value="MPM53228.1"/>
    <property type="molecule type" value="Genomic_DNA"/>
</dbReference>
<name>A0A645AKG9_9ZZZZ</name>
<protein>
    <submittedName>
        <fullName evidence="1">Uncharacterized protein</fullName>
    </submittedName>
</protein>